<proteinExistence type="inferred from homology"/>
<dbReference type="PRINTS" id="PR00193">
    <property type="entry name" value="MYOSINHEAVY"/>
</dbReference>
<dbReference type="InterPro" id="IPR027417">
    <property type="entry name" value="P-loop_NTPase"/>
</dbReference>
<protein>
    <recommendedName>
        <fullName evidence="15">Nonmuscle myosin heavy chain b</fullName>
    </recommendedName>
</protein>
<dbReference type="EMBL" id="KZ819662">
    <property type="protein sequence ID" value="PWN29885.1"/>
    <property type="molecule type" value="Genomic_DNA"/>
</dbReference>
<accession>A0A316V364</accession>
<dbReference type="GeneID" id="37026677"/>
<evidence type="ECO:0000313" key="13">
    <source>
        <dbReference type="EMBL" id="PWN29885.1"/>
    </source>
</evidence>
<dbReference type="SMART" id="SM00242">
    <property type="entry name" value="MYSc"/>
    <property type="match status" value="1"/>
</dbReference>
<dbReference type="Gene3D" id="1.20.5.4820">
    <property type="match status" value="1"/>
</dbReference>
<dbReference type="CDD" id="cd01377">
    <property type="entry name" value="MYSc_class_II"/>
    <property type="match status" value="1"/>
</dbReference>
<dbReference type="Gene3D" id="1.20.58.530">
    <property type="match status" value="1"/>
</dbReference>
<feature type="region of interest" description="Disordered" evidence="10">
    <location>
        <begin position="692"/>
        <end position="715"/>
    </location>
</feature>
<dbReference type="RefSeq" id="XP_025364497.1">
    <property type="nucleotide sequence ID" value="XM_025504854.1"/>
</dbReference>
<feature type="region of interest" description="Actin-binding" evidence="8">
    <location>
        <begin position="728"/>
        <end position="750"/>
    </location>
</feature>
<dbReference type="PROSITE" id="PS51456">
    <property type="entry name" value="MYOSIN_MOTOR"/>
    <property type="match status" value="1"/>
</dbReference>
<feature type="domain" description="Myosin motor" evidence="11">
    <location>
        <begin position="91"/>
        <end position="850"/>
    </location>
</feature>
<feature type="coiled-coil region" evidence="9">
    <location>
        <begin position="1121"/>
        <end position="1278"/>
    </location>
</feature>
<evidence type="ECO:0000313" key="14">
    <source>
        <dbReference type="Proteomes" id="UP000245884"/>
    </source>
</evidence>
<feature type="compositionally biased region" description="Polar residues" evidence="10">
    <location>
        <begin position="1634"/>
        <end position="1658"/>
    </location>
</feature>
<feature type="coiled-coil region" evidence="9">
    <location>
        <begin position="914"/>
        <end position="1018"/>
    </location>
</feature>
<dbReference type="Gene3D" id="1.10.10.820">
    <property type="match status" value="1"/>
</dbReference>
<keyword evidence="14" id="KW-1185">Reference proteome</keyword>
<comment type="similarity">
    <text evidence="1 8">Belongs to the TRAFAC class myosin-kinesin ATPase superfamily. Myosin family.</text>
</comment>
<evidence type="ECO:0000256" key="6">
    <source>
        <dbReference type="ARBA" id="ARBA00023175"/>
    </source>
</evidence>
<evidence type="ECO:0000256" key="5">
    <source>
        <dbReference type="ARBA" id="ARBA00023123"/>
    </source>
</evidence>
<dbReference type="OrthoDB" id="6108017at2759"/>
<evidence type="ECO:0000256" key="3">
    <source>
        <dbReference type="ARBA" id="ARBA00022840"/>
    </source>
</evidence>
<evidence type="ECO:0008006" key="15">
    <source>
        <dbReference type="Google" id="ProtNLM"/>
    </source>
</evidence>
<sequence length="1742" mass="192446">MPAAIPSSSSQPLAPLTGGASSTSAAEAAAAAEFASKKYVWIPSPDAGYLSAYVINENPAKDTTVVVCVDDGSQRTVQSGEISRQNPPRFELSENIADLTFLSEAGVSHCLRQRYQRGLIYTYSGLFLVAVNPYHNLPIYTDSVVAAYKGRRREENPPHVYAVADEAMRNMLDNRENQSLLITGESGAGKTENTKKVIQYLAAVAADMAPGSSGSNDATSSTSASPSVLGALTRSGSSRYVMDRLDGNSAIGQKRLGLLERQILQANPILEAFGNAQTIRNNNSSRFGKFVRIEFTSVGAIAGANIDWYLLEKSRVHNRSEKERSFHVFYQLLRSGERELLDKLLLTGNPGDYAYLKGSRQNVEGMDDTAEWQTLKKALDTVGFSGEEQHNLLRVVASILQVGNIELASDRSEQARITNPAQVEKACHLLGVPESELTKALLRPRVKAGREWVTQSRTGRQVVEEMAALCKTLYEKTFARIVARINTALDRPTSKSTFIGVLDIAGFEIFEHNSFEQLCINYTNEKLQQFFNHHMFVLEQEEYSREGIEWDFVNFGLDLQPTIDLIESSTPVGILSCLDEECIMPKATDETFTEKCARIWGANKDGSARDVQGAAAAKERGVAHGSTKFVAARFATGFTVRHYAGNVEYRTEGWLDKNKDPLNDNLTRVMAESTDRFVAGLFAEYLPDDEATPSAASAGPNGVSASPAKRRQKRGAFRTLAQKHKEQLTTLMNQLGSTQPHFVRCIVPNATRTPGVMALPLVLEQLRCNGVLEGIRIARLGYPNRLLFNEFRTRYEVLTPDIIPRGYMDGRKAAQRMIEALALDGGVVKIGLTKIFFKAGVLAELEERRDALLFEIFSRFQAGCRMFTARRQMKKVLNRAAAVRTIQRNARLYVELRDWPWWQLYSKVRPLLKATRHDEELKRKEAELALATERAQRDAKEREALAALKAGLESEKQRVEEQLDSERALLAEKDQQLTRSREREAGLEEDLAAMQRDVDQLDDQLERAMRGQKEAEGARLELQAAFDQAAEHLLRLEAGQKEWQEREATLTSDLSAQSATHADLLAQRDALVAVRGELERKVKAGGEDLDRHQKRLNARVSELEGLLAAEQEGRGVEQSEVKRLRDEVRKVGFELEEARRAAEAAQGAVKEREGRVTLLEKELAEAKTAHETAQRQQSESVTKLRAELATAKAEVTQGAKAREALQRDLDETRRVIEAKSSEDVKQREVQRIKEEELAGLRNQMGEHAKEKQAALEQVNALRAQLDGAKRQHAETTTAQRNLTAKLDEHTKKAGEAASELAATQAAHRATRGEMEGHKQRADTAESALEKLKAAKGELDAALSGANAELQDHEDALIECERSRSAWQAQAEETAQLLEAEQQARAEAEQAVRRSRSHAEQQATAKDAELAKMRNEIALLSGDLRKAQSLTGKTTIEHVHVYAEAKRKTDDELREMRADLEKLGRVNASLEKVKMRLMGENEDLVRENARLNRAQAGAGAAVAAATTTLQDGKVPSSSSSSTALRGVERERDEALSHSRRTALALESLREQSEARIVELERQLSSSHLAHTNTFTNLQDIVRQEEESKASASRPGSPFKRKLLEELSNGHRALEADIAAKSRMLKGARVAPRRSNGGTHSDFSTNSNGTGTTPASMKRTSTDLGGVAARNTTDEAQRLQRVVKEQAIDLAALKQGVGEAEQRARYWQREAERLAGHAGHAGPAGKTSSSPPLKGGVAGAKVPR</sequence>
<dbReference type="PANTHER" id="PTHR13140:SF857">
    <property type="entry name" value="MYOSIN-11"/>
    <property type="match status" value="1"/>
</dbReference>
<feature type="domain" description="Myosin N-terminal SH3-like" evidence="12">
    <location>
        <begin position="35"/>
        <end position="87"/>
    </location>
</feature>
<dbReference type="GO" id="GO:0016020">
    <property type="term" value="C:membrane"/>
    <property type="evidence" value="ECO:0007669"/>
    <property type="project" value="TreeGrafter"/>
</dbReference>
<feature type="region of interest" description="Disordered" evidence="10">
    <location>
        <begin position="1628"/>
        <end position="1658"/>
    </location>
</feature>
<keyword evidence="5 8" id="KW-0518">Myosin</keyword>
<dbReference type="InterPro" id="IPR001609">
    <property type="entry name" value="Myosin_head_motor_dom-like"/>
</dbReference>
<feature type="region of interest" description="Disordered" evidence="10">
    <location>
        <begin position="1710"/>
        <end position="1742"/>
    </location>
</feature>
<dbReference type="InterPro" id="IPR004009">
    <property type="entry name" value="SH3_Myosin"/>
</dbReference>
<dbReference type="STRING" id="1569628.A0A316V364"/>
<evidence type="ECO:0000259" key="12">
    <source>
        <dbReference type="PROSITE" id="PS51844"/>
    </source>
</evidence>
<keyword evidence="3 8" id="KW-0067">ATP-binding</keyword>
<dbReference type="Pfam" id="PF02736">
    <property type="entry name" value="Myosin_N"/>
    <property type="match status" value="1"/>
</dbReference>
<dbReference type="InterPro" id="IPR008989">
    <property type="entry name" value="Myosin_S1_N"/>
</dbReference>
<dbReference type="GO" id="GO:0005737">
    <property type="term" value="C:cytoplasm"/>
    <property type="evidence" value="ECO:0007669"/>
    <property type="project" value="TreeGrafter"/>
</dbReference>
<dbReference type="FunFam" id="1.10.10.820:FF:000001">
    <property type="entry name" value="Myosin heavy chain"/>
    <property type="match status" value="1"/>
</dbReference>
<dbReference type="GO" id="GO:0000146">
    <property type="term" value="F:microfilament motor activity"/>
    <property type="evidence" value="ECO:0007669"/>
    <property type="project" value="TreeGrafter"/>
</dbReference>
<feature type="compositionally biased region" description="Basic and acidic residues" evidence="10">
    <location>
        <begin position="1525"/>
        <end position="1535"/>
    </location>
</feature>
<evidence type="ECO:0000256" key="9">
    <source>
        <dbReference type="SAM" id="Coils"/>
    </source>
</evidence>
<feature type="region of interest" description="Disordered" evidence="10">
    <location>
        <begin position="1385"/>
        <end position="1407"/>
    </location>
</feature>
<feature type="binding site" evidence="8">
    <location>
        <begin position="184"/>
        <end position="191"/>
    </location>
    <ligand>
        <name>ATP</name>
        <dbReference type="ChEBI" id="CHEBI:30616"/>
    </ligand>
</feature>
<keyword evidence="7 8" id="KW-0009">Actin-binding</keyword>
<dbReference type="Pfam" id="PF00063">
    <property type="entry name" value="Myosin_head"/>
    <property type="match status" value="1"/>
</dbReference>
<dbReference type="Gene3D" id="1.20.120.720">
    <property type="entry name" value="Myosin VI head, motor domain, U50 subdomain"/>
    <property type="match status" value="1"/>
</dbReference>
<evidence type="ECO:0000256" key="4">
    <source>
        <dbReference type="ARBA" id="ARBA00023054"/>
    </source>
</evidence>
<evidence type="ECO:0000259" key="11">
    <source>
        <dbReference type="PROSITE" id="PS51456"/>
    </source>
</evidence>
<evidence type="ECO:0000256" key="1">
    <source>
        <dbReference type="ARBA" id="ARBA00008314"/>
    </source>
</evidence>
<dbReference type="Gene3D" id="3.40.850.10">
    <property type="entry name" value="Kinesin motor domain"/>
    <property type="match status" value="1"/>
</dbReference>
<evidence type="ECO:0000256" key="2">
    <source>
        <dbReference type="ARBA" id="ARBA00022741"/>
    </source>
</evidence>
<keyword evidence="6 8" id="KW-0505">Motor protein</keyword>
<reference evidence="13 14" key="1">
    <citation type="journal article" date="2018" name="Mol. Biol. Evol.">
        <title>Broad Genomic Sampling Reveals a Smut Pathogenic Ancestry of the Fungal Clade Ustilaginomycotina.</title>
        <authorList>
            <person name="Kijpornyongpan T."/>
            <person name="Mondo S.J."/>
            <person name="Barry K."/>
            <person name="Sandor L."/>
            <person name="Lee J."/>
            <person name="Lipzen A."/>
            <person name="Pangilinan J."/>
            <person name="LaButti K."/>
            <person name="Hainaut M."/>
            <person name="Henrissat B."/>
            <person name="Grigoriev I.V."/>
            <person name="Spatafora J.W."/>
            <person name="Aime M.C."/>
        </authorList>
    </citation>
    <scope>NUCLEOTIDE SEQUENCE [LARGE SCALE GENOMIC DNA]</scope>
    <source>
        <strain evidence="13 14">MCA 5214</strain>
    </source>
</reference>
<dbReference type="GO" id="GO:0007015">
    <property type="term" value="P:actin filament organization"/>
    <property type="evidence" value="ECO:0007669"/>
    <property type="project" value="TreeGrafter"/>
</dbReference>
<dbReference type="Gene3D" id="2.30.30.360">
    <property type="entry name" value="Myosin S1 fragment, N-terminal"/>
    <property type="match status" value="1"/>
</dbReference>
<organism evidence="13 14">
    <name type="scientific">Jaminaea rosea</name>
    <dbReference type="NCBI Taxonomy" id="1569628"/>
    <lineage>
        <taxon>Eukaryota</taxon>
        <taxon>Fungi</taxon>
        <taxon>Dikarya</taxon>
        <taxon>Basidiomycota</taxon>
        <taxon>Ustilaginomycotina</taxon>
        <taxon>Exobasidiomycetes</taxon>
        <taxon>Microstromatales</taxon>
        <taxon>Microstromatales incertae sedis</taxon>
        <taxon>Jaminaea</taxon>
    </lineage>
</organism>
<feature type="region of interest" description="Disordered" evidence="10">
    <location>
        <begin position="1508"/>
        <end position="1537"/>
    </location>
</feature>
<dbReference type="FunFam" id="1.20.5.4820:FF:000002">
    <property type="entry name" value="Myosin heavy chain 10"/>
    <property type="match status" value="1"/>
</dbReference>
<keyword evidence="2 8" id="KW-0547">Nucleotide-binding</keyword>
<evidence type="ECO:0000256" key="10">
    <source>
        <dbReference type="SAM" id="MobiDB-lite"/>
    </source>
</evidence>
<dbReference type="SUPFAM" id="SSF52540">
    <property type="entry name" value="P-loop containing nucleoside triphosphate hydrolases"/>
    <property type="match status" value="1"/>
</dbReference>
<dbReference type="GO" id="GO:0005524">
    <property type="term" value="F:ATP binding"/>
    <property type="evidence" value="ECO:0007669"/>
    <property type="project" value="UniProtKB-UniRule"/>
</dbReference>
<name>A0A316V364_9BASI</name>
<dbReference type="GO" id="GO:0051015">
    <property type="term" value="F:actin filament binding"/>
    <property type="evidence" value="ECO:0007669"/>
    <property type="project" value="InterPro"/>
</dbReference>
<evidence type="ECO:0000256" key="8">
    <source>
        <dbReference type="PROSITE-ProRule" id="PRU00782"/>
    </source>
</evidence>
<dbReference type="InterPro" id="IPR036961">
    <property type="entry name" value="Kinesin_motor_dom_sf"/>
</dbReference>
<gene>
    <name evidence="13" type="ORF">BDZ90DRAFT_228936</name>
</gene>
<dbReference type="PANTHER" id="PTHR13140">
    <property type="entry name" value="MYOSIN"/>
    <property type="match status" value="1"/>
</dbReference>
<evidence type="ECO:0000256" key="7">
    <source>
        <dbReference type="ARBA" id="ARBA00023203"/>
    </source>
</evidence>
<dbReference type="PROSITE" id="PS51844">
    <property type="entry name" value="SH3_LIKE"/>
    <property type="match status" value="1"/>
</dbReference>
<dbReference type="Proteomes" id="UP000245884">
    <property type="component" value="Unassembled WGS sequence"/>
</dbReference>
<feature type="compositionally biased region" description="Low complexity" evidence="10">
    <location>
        <begin position="1714"/>
        <end position="1723"/>
    </location>
</feature>
<keyword evidence="4 9" id="KW-0175">Coiled coil</keyword>
<dbReference type="GO" id="GO:0016459">
    <property type="term" value="C:myosin complex"/>
    <property type="evidence" value="ECO:0007669"/>
    <property type="project" value="UniProtKB-KW"/>
</dbReference>